<dbReference type="PROSITE" id="PS50943">
    <property type="entry name" value="HTH_CROC1"/>
    <property type="match status" value="1"/>
</dbReference>
<feature type="domain" description="HTH cro/C1-type" evidence="2">
    <location>
        <begin position="7"/>
        <end position="61"/>
    </location>
</feature>
<dbReference type="PANTHER" id="PTHR46558:SF11">
    <property type="entry name" value="HTH-TYPE TRANSCRIPTIONAL REGULATOR XRE"/>
    <property type="match status" value="1"/>
</dbReference>
<protein>
    <submittedName>
        <fullName evidence="3">Helix-turn-helix domain-containing protein</fullName>
    </submittedName>
</protein>
<comment type="caution">
    <text evidence="3">The sequence shown here is derived from an EMBL/GenBank/DDBJ whole genome shotgun (WGS) entry which is preliminary data.</text>
</comment>
<dbReference type="Proteomes" id="UP001652409">
    <property type="component" value="Unassembled WGS sequence"/>
</dbReference>
<name>A0ABT2TTA3_9FIRM</name>
<evidence type="ECO:0000256" key="1">
    <source>
        <dbReference type="ARBA" id="ARBA00023125"/>
    </source>
</evidence>
<dbReference type="PANTHER" id="PTHR46558">
    <property type="entry name" value="TRACRIPTIONAL REGULATORY PROTEIN-RELATED-RELATED"/>
    <property type="match status" value="1"/>
</dbReference>
<dbReference type="InterPro" id="IPR010982">
    <property type="entry name" value="Lambda_DNA-bd_dom_sf"/>
</dbReference>
<dbReference type="SMART" id="SM00530">
    <property type="entry name" value="HTH_XRE"/>
    <property type="match status" value="1"/>
</dbReference>
<keyword evidence="4" id="KW-1185">Reference proteome</keyword>
<evidence type="ECO:0000313" key="3">
    <source>
        <dbReference type="EMBL" id="MCU6765468.1"/>
    </source>
</evidence>
<dbReference type="SUPFAM" id="SSF47413">
    <property type="entry name" value="lambda repressor-like DNA-binding domains"/>
    <property type="match status" value="1"/>
</dbReference>
<proteinExistence type="predicted"/>
<dbReference type="CDD" id="cd00093">
    <property type="entry name" value="HTH_XRE"/>
    <property type="match status" value="1"/>
</dbReference>
<keyword evidence="1" id="KW-0238">DNA-binding</keyword>
<evidence type="ECO:0000259" key="2">
    <source>
        <dbReference type="PROSITE" id="PS50943"/>
    </source>
</evidence>
<gene>
    <name evidence="3" type="ORF">OCV61_08575</name>
</gene>
<dbReference type="Pfam" id="PF01381">
    <property type="entry name" value="HTH_3"/>
    <property type="match status" value="1"/>
</dbReference>
<dbReference type="EMBL" id="JAOQJL010000014">
    <property type="protein sequence ID" value="MCU6765468.1"/>
    <property type="molecule type" value="Genomic_DNA"/>
</dbReference>
<dbReference type="InterPro" id="IPR001387">
    <property type="entry name" value="Cro/C1-type_HTH"/>
</dbReference>
<evidence type="ECO:0000313" key="4">
    <source>
        <dbReference type="Proteomes" id="UP001652409"/>
    </source>
</evidence>
<accession>A0ABT2TTA3</accession>
<reference evidence="3 4" key="1">
    <citation type="journal article" date="2021" name="ISME Commun">
        <title>Automated analysis of genomic sequences facilitates high-throughput and comprehensive description of bacteria.</title>
        <authorList>
            <person name="Hitch T.C.A."/>
        </authorList>
    </citation>
    <scope>NUCLEOTIDE SEQUENCE [LARGE SCALE GENOMIC DNA]</scope>
    <source>
        <strain evidence="3 4">Sanger_23</strain>
    </source>
</reference>
<sequence length="153" mass="17251">MTFGEKIKEARLAMNLSQTELAQLTGISERSLYTYEQLGTIPRKGNIRKLAEALHVSVAYLLDDQETNTQSHIDEDMFLAEAREQFGAKGAKEAQEVLGRVSSLFAGGDLDEDAKDVFFQALMAVYMDSKKNAKEKFTPKKYRKHKKLAQSEI</sequence>
<organism evidence="3 4">
    <name type="scientific">Blautia ammoniilytica</name>
    <dbReference type="NCBI Taxonomy" id="2981782"/>
    <lineage>
        <taxon>Bacteria</taxon>
        <taxon>Bacillati</taxon>
        <taxon>Bacillota</taxon>
        <taxon>Clostridia</taxon>
        <taxon>Lachnospirales</taxon>
        <taxon>Lachnospiraceae</taxon>
        <taxon>Blautia</taxon>
    </lineage>
</organism>
<dbReference type="RefSeq" id="WP_055230840.1">
    <property type="nucleotide sequence ID" value="NZ_JAOQJL010000014.1"/>
</dbReference>
<dbReference type="Gene3D" id="1.10.260.40">
    <property type="entry name" value="lambda repressor-like DNA-binding domains"/>
    <property type="match status" value="1"/>
</dbReference>